<dbReference type="Pfam" id="PF12231">
    <property type="entry name" value="Rif1_N"/>
    <property type="match status" value="1"/>
</dbReference>
<evidence type="ECO:0000313" key="10">
    <source>
        <dbReference type="Proteomes" id="UP000503462"/>
    </source>
</evidence>
<feature type="compositionally biased region" description="Polar residues" evidence="7">
    <location>
        <begin position="49"/>
        <end position="59"/>
    </location>
</feature>
<keyword evidence="3" id="KW-0158">Chromosome</keyword>
<keyword evidence="10" id="KW-1185">Reference proteome</keyword>
<evidence type="ECO:0000256" key="4">
    <source>
        <dbReference type="ARBA" id="ARBA00022895"/>
    </source>
</evidence>
<evidence type="ECO:0000259" key="8">
    <source>
        <dbReference type="Pfam" id="PF12231"/>
    </source>
</evidence>
<feature type="compositionally biased region" description="Acidic residues" evidence="7">
    <location>
        <begin position="1280"/>
        <end position="1294"/>
    </location>
</feature>
<dbReference type="GO" id="GO:0140445">
    <property type="term" value="C:chromosome, telomeric repeat region"/>
    <property type="evidence" value="ECO:0007669"/>
    <property type="project" value="TreeGrafter"/>
</dbReference>
<name>A0A6H0Y447_9PEZI</name>
<feature type="compositionally biased region" description="Low complexity" evidence="7">
    <location>
        <begin position="89"/>
        <end position="99"/>
    </location>
</feature>
<keyword evidence="6" id="KW-0131">Cell cycle</keyword>
<feature type="domain" description="Telomere-associated protein Rif1 N-terminal" evidence="8">
    <location>
        <begin position="151"/>
        <end position="522"/>
    </location>
</feature>
<evidence type="ECO:0000256" key="5">
    <source>
        <dbReference type="ARBA" id="ARBA00023242"/>
    </source>
</evidence>
<evidence type="ECO:0000313" key="9">
    <source>
        <dbReference type="EMBL" id="QIX01619.1"/>
    </source>
</evidence>
<evidence type="ECO:0000256" key="1">
    <source>
        <dbReference type="ARBA" id="ARBA00004123"/>
    </source>
</evidence>
<feature type="compositionally biased region" description="Polar residues" evidence="7">
    <location>
        <begin position="1452"/>
        <end position="1484"/>
    </location>
</feature>
<feature type="region of interest" description="Disordered" evidence="7">
    <location>
        <begin position="1"/>
        <end position="59"/>
    </location>
</feature>
<dbReference type="EMBL" id="CP051143">
    <property type="protein sequence ID" value="QIX01619.1"/>
    <property type="molecule type" value="Genomic_DNA"/>
</dbReference>
<feature type="compositionally biased region" description="Polar residues" evidence="7">
    <location>
        <begin position="1323"/>
        <end position="1339"/>
    </location>
</feature>
<keyword evidence="5" id="KW-0539">Nucleus</keyword>
<feature type="compositionally biased region" description="Basic residues" evidence="7">
    <location>
        <begin position="1433"/>
        <end position="1445"/>
    </location>
</feature>
<protein>
    <recommendedName>
        <fullName evidence="8">Telomere-associated protein Rif1 N-terminal domain-containing protein</fullName>
    </recommendedName>
</protein>
<feature type="region of interest" description="Disordered" evidence="7">
    <location>
        <begin position="1269"/>
        <end position="1296"/>
    </location>
</feature>
<organism evidence="9 10">
    <name type="scientific">Peltaster fructicola</name>
    <dbReference type="NCBI Taxonomy" id="286661"/>
    <lineage>
        <taxon>Eukaryota</taxon>
        <taxon>Fungi</taxon>
        <taxon>Dikarya</taxon>
        <taxon>Ascomycota</taxon>
        <taxon>Pezizomycotina</taxon>
        <taxon>Dothideomycetes</taxon>
        <taxon>Dothideomycetes incertae sedis</taxon>
        <taxon>Peltaster</taxon>
    </lineage>
</organism>
<feature type="region of interest" description="Disordered" evidence="7">
    <location>
        <begin position="1312"/>
        <end position="1379"/>
    </location>
</feature>
<dbReference type="GO" id="GO:0000723">
    <property type="term" value="P:telomere maintenance"/>
    <property type="evidence" value="ECO:0007669"/>
    <property type="project" value="TreeGrafter"/>
</dbReference>
<reference evidence="9 10" key="1">
    <citation type="journal article" date="2016" name="Sci. Rep.">
        <title>Peltaster fructicola genome reveals evolution from an invasive phytopathogen to an ectophytic parasite.</title>
        <authorList>
            <person name="Xu C."/>
            <person name="Chen H."/>
            <person name="Gleason M.L."/>
            <person name="Xu J.R."/>
            <person name="Liu H."/>
            <person name="Zhang R."/>
            <person name="Sun G."/>
        </authorList>
    </citation>
    <scope>NUCLEOTIDE SEQUENCE [LARGE SCALE GENOMIC DNA]</scope>
    <source>
        <strain evidence="9 10">LNHT1506</strain>
    </source>
</reference>
<dbReference type="SUPFAM" id="SSF48371">
    <property type="entry name" value="ARM repeat"/>
    <property type="match status" value="1"/>
</dbReference>
<dbReference type="Proteomes" id="UP000503462">
    <property type="component" value="Chromosome 5"/>
</dbReference>
<dbReference type="InterPro" id="IPR016024">
    <property type="entry name" value="ARM-type_fold"/>
</dbReference>
<proteinExistence type="predicted"/>
<feature type="region of interest" description="Disordered" evidence="7">
    <location>
        <begin position="1173"/>
        <end position="1195"/>
    </location>
</feature>
<feature type="compositionally biased region" description="Basic and acidic residues" evidence="7">
    <location>
        <begin position="1173"/>
        <end position="1182"/>
    </location>
</feature>
<sequence length="1579" mass="174221">MVMPSMTSRPPTPPQDTDEDIEDALAFLNSDIEPEKSSRPPSQHISSSTPPNSSPLRSSTLISNANIIKRVEFLSTPTFHPPANSLLEASSPKSSPARSKLLRPSKSILKLGSTSPLPTPDDSDTHSSYFTSQLPESFAKMLDSTLKQLDSTSKYSRLDAYLAINGALATYEDVPNHQEVSRHMNAFQRLILRDTVLRGTNESTDMQLAAQAFKLAARILAWDDFRVATDANFQASILDRTIAASEQAAVAKPIIKSALGLLAHQDFTTTILTPLKVDRVLTALQTIEERCPGTNGIAIRITIYRRLIRQAPSVMLARIKDWLQHLLNGMLSDISDVRNRAIEVCNYAAMEFGGNASATKALHDLLEIETEKESTRYYEHFTLRLAHFTKSEKVRSSVPMIWSALVLFHRSSKMPIQSWRRFRSWITIMQPCLCSSDSELRCQAHSAWRKLIYVVRPDSTMSTNFVAVLMKPMRTGFERKGADKRSKELRRLALDGYFNLLHYALRPDLTFDSLDFAWDNFVVDTVELMAGASTKGRHFASRILRGLFTPNTGAWNPTAALQPKAILPEDLPRIDARWIRSRLSKILPLVDLVLLPMLESPEGQDCTTELEMWSSLLQSVLQAGAQEVRVSMELKAAIVDLLNAFQNLSTRTAQTAAEMDVSRVQKRLSELQFMAFTRLGAAHLVENFVILEPQTGTAMSAQNPRSAAGSQGNITPLDFVLTYAAAVSSSFVEAVLTMYCSSKSSSAGKVQLISKTWQTLVSRQDCIYGNLTTIWTAVASILTCLIDTEKDRMSAPLSPEALQELGTCKAILSAAFKLAEVDSNALLNFETLTTRAIRLARDLAGEAGPELALVEPLSKAALAEQDTYSLSVVQRFVLAVLPSVSWTQHPQAEGRALKALIGVAGIHKTGSMTLEQYVRLVNQVMCSCYGDTTDHSDPTVALETLRLLCNTLNPDDGCGEQVMQRLAPGICAWVEDTEDRLRTMSETSGLLRSQSWSIVLSLLRMEMSKNTFNKALVEQLLMAGLRSTSLEIVNNTIELWNSTFELQETLKHSDDLQQVLRALNTVAIIRMPRLSVSTDEPLLSLPACEQLKIPVVTSAPVQMSTPQSRVTTHRREASDRPTSMNPRHVERSSTKKLFKSPRIRHDDSQIAFVPIVRMPTLQAQDSQLFTDNQREARDRQHADVQQYQDMSSSPVRSIAPRLLQLDHDRASRADNEALTNIHMDDMDVTSPPVLNNAQHTQEPLAVLSDETTIVVSSVAPVAVTQGKSLPALERSSSEAATDEPAENVGDDTSMDMDLPNVQLQIETEMAASLENTPSKRRAATTSDTDVVLSSQVSLDTTTSKSSQKRKRSKTEKQAEKNARRKVTSSISKSATEQDDDDIGECIVVASSQQWLDSQTDNDVLVEPNVEDEENVTPSTNRTSQVSENGDSSRRRRRRKGKKNKVNPKDDSPTFNRQLSSHVPATDTVSSSQPSLLGSAQSPVKQTAIPASPAQTKHPVGTSVVEQTDLEATDASIPSASRVSPTRTSMGAAGILSLLREALDGFKASVFGHQEERAIDDMLFELRKANYDAGRRGQGI</sequence>
<dbReference type="InterPro" id="IPR022031">
    <property type="entry name" value="Rif1_N"/>
</dbReference>
<dbReference type="PANTHER" id="PTHR22928:SF3">
    <property type="entry name" value="TELOMERE-ASSOCIATED PROTEIN RIF1"/>
    <property type="match status" value="1"/>
</dbReference>
<accession>A0A6H0Y447</accession>
<evidence type="ECO:0000256" key="3">
    <source>
        <dbReference type="ARBA" id="ARBA00022454"/>
    </source>
</evidence>
<feature type="region of interest" description="Disordered" evidence="7">
    <location>
        <begin position="1100"/>
        <end position="1137"/>
    </location>
</feature>
<feature type="compositionally biased region" description="Low complexity" evidence="7">
    <location>
        <begin position="39"/>
        <end position="48"/>
    </location>
</feature>
<evidence type="ECO:0000256" key="2">
    <source>
        <dbReference type="ARBA" id="ARBA00004574"/>
    </source>
</evidence>
<feature type="compositionally biased region" description="Polar residues" evidence="7">
    <location>
        <begin position="1183"/>
        <end position="1195"/>
    </location>
</feature>
<comment type="subcellular location">
    <subcellularLocation>
        <location evidence="2">Chromosome</location>
        <location evidence="2">Telomere</location>
    </subcellularLocation>
    <subcellularLocation>
        <location evidence="1">Nucleus</location>
    </subcellularLocation>
</comment>
<feature type="compositionally biased region" description="Polar residues" evidence="7">
    <location>
        <begin position="1415"/>
        <end position="1429"/>
    </location>
</feature>
<evidence type="ECO:0000256" key="6">
    <source>
        <dbReference type="ARBA" id="ARBA00023306"/>
    </source>
</evidence>
<feature type="compositionally biased region" description="Polar residues" evidence="7">
    <location>
        <begin position="1100"/>
        <end position="1110"/>
    </location>
</feature>
<feature type="region of interest" description="Disordered" evidence="7">
    <location>
        <begin position="83"/>
        <end position="130"/>
    </location>
</feature>
<gene>
    <name evidence="9" type="ORF">AMS68_007136</name>
</gene>
<dbReference type="PANTHER" id="PTHR22928">
    <property type="entry name" value="TELOMERE-ASSOCIATED PROTEIN RIF1"/>
    <property type="match status" value="1"/>
</dbReference>
<keyword evidence="4" id="KW-0779">Telomere</keyword>
<evidence type="ECO:0000256" key="7">
    <source>
        <dbReference type="SAM" id="MobiDB-lite"/>
    </source>
</evidence>
<feature type="region of interest" description="Disordered" evidence="7">
    <location>
        <begin position="1406"/>
        <end position="1499"/>
    </location>
</feature>
<dbReference type="GO" id="GO:0005634">
    <property type="term" value="C:nucleus"/>
    <property type="evidence" value="ECO:0007669"/>
    <property type="project" value="UniProtKB-SubCell"/>
</dbReference>
<dbReference type="OrthoDB" id="1659429at2759"/>